<proteinExistence type="predicted"/>
<keyword evidence="2" id="KW-1185">Reference proteome</keyword>
<dbReference type="RefSeq" id="WP_407288244.1">
    <property type="nucleotide sequence ID" value="NZ_CP147982.1"/>
</dbReference>
<organism evidence="1 2">
    <name type="scientific">Streptomyces sirii</name>
    <dbReference type="NCBI Taxonomy" id="3127701"/>
    <lineage>
        <taxon>Bacteria</taxon>
        <taxon>Bacillati</taxon>
        <taxon>Actinomycetota</taxon>
        <taxon>Actinomycetes</taxon>
        <taxon>Kitasatosporales</taxon>
        <taxon>Streptomycetaceae</taxon>
        <taxon>Streptomyces</taxon>
    </lineage>
</organism>
<reference evidence="1 2" key="1">
    <citation type="submission" date="2024-03" db="EMBL/GenBank/DDBJ databases">
        <title>The complete genome of Streptomyces sirii sp.nov.</title>
        <authorList>
            <person name="Zakalyukina Y.V."/>
            <person name="Belik A.R."/>
            <person name="Biryukov M.V."/>
            <person name="Baturina O.A."/>
            <person name="Kabilov M.R."/>
        </authorList>
    </citation>
    <scope>NUCLEOTIDE SEQUENCE [LARGE SCALE GENOMIC DNA]</scope>
    <source>
        <strain evidence="1 2">BP-8</strain>
    </source>
</reference>
<name>A0ABZ2QUL3_9ACTN</name>
<dbReference type="EMBL" id="CP147982">
    <property type="protein sequence ID" value="WXK80085.1"/>
    <property type="molecule type" value="Genomic_DNA"/>
</dbReference>
<evidence type="ECO:0000313" key="1">
    <source>
        <dbReference type="EMBL" id="WXK80085.1"/>
    </source>
</evidence>
<evidence type="ECO:0008006" key="3">
    <source>
        <dbReference type="Google" id="ProtNLM"/>
    </source>
</evidence>
<evidence type="ECO:0000313" key="2">
    <source>
        <dbReference type="Proteomes" id="UP001626628"/>
    </source>
</evidence>
<protein>
    <recommendedName>
        <fullName evidence="3">MFS transporter</fullName>
    </recommendedName>
</protein>
<dbReference type="Proteomes" id="UP001626628">
    <property type="component" value="Chromosome"/>
</dbReference>
<gene>
    <name evidence="1" type="ORF">WAB15_31060</name>
</gene>
<sequence>MGYFIDALTAEPTSPTTPGELWPRHGDAFALKKADLATAGMVIGLLGSSMVNVDGLTSEFADAFLAATVTRLGLILSVATGT</sequence>
<accession>A0ABZ2QUL3</accession>